<dbReference type="AlphaFoldDB" id="A0A0G2IGH2"/>
<keyword evidence="2" id="KW-1185">Reference proteome</keyword>
<dbReference type="SUPFAM" id="SSF53335">
    <property type="entry name" value="S-adenosyl-L-methionine-dependent methyltransferases"/>
    <property type="match status" value="1"/>
</dbReference>
<evidence type="ECO:0000313" key="1">
    <source>
        <dbReference type="EMBL" id="KKY39685.1"/>
    </source>
</evidence>
<proteinExistence type="predicted"/>
<sequence length="128" mass="14297">MDVTGLVSSIITFIDFSWTIVRGTYDLHNSASDATAENVHIGIPVIHKLHLDELRRIQPLEGFPESFELHRLSNKVAHMQMGNAEPLLVVEWTGRAVAEQYRQASIDEDDCTAAKTPQELAIEPDTQS</sequence>
<reference evidence="1 2" key="2">
    <citation type="submission" date="2015-05" db="EMBL/GenBank/DDBJ databases">
        <authorList>
            <person name="Morales-Cruz A."/>
            <person name="Amrine K.C."/>
            <person name="Cantu D."/>
        </authorList>
    </citation>
    <scope>NUCLEOTIDE SEQUENCE [LARGE SCALE GENOMIC DNA]</scope>
    <source>
        <strain evidence="1">DA912</strain>
    </source>
</reference>
<dbReference type="OrthoDB" id="443402at2759"/>
<comment type="caution">
    <text evidence="1">The sequence shown here is derived from an EMBL/GenBank/DDBJ whole genome shotgun (WGS) entry which is preliminary data.</text>
</comment>
<dbReference type="InterPro" id="IPR029063">
    <property type="entry name" value="SAM-dependent_MTases_sf"/>
</dbReference>
<organism evidence="1 2">
    <name type="scientific">Diaporthe ampelina</name>
    <dbReference type="NCBI Taxonomy" id="1214573"/>
    <lineage>
        <taxon>Eukaryota</taxon>
        <taxon>Fungi</taxon>
        <taxon>Dikarya</taxon>
        <taxon>Ascomycota</taxon>
        <taxon>Pezizomycotina</taxon>
        <taxon>Sordariomycetes</taxon>
        <taxon>Sordariomycetidae</taxon>
        <taxon>Diaporthales</taxon>
        <taxon>Diaporthaceae</taxon>
        <taxon>Diaporthe</taxon>
    </lineage>
</organism>
<evidence type="ECO:0000313" key="2">
    <source>
        <dbReference type="Proteomes" id="UP000034680"/>
    </source>
</evidence>
<dbReference type="EMBL" id="LCUC01000013">
    <property type="protein sequence ID" value="KKY39685.1"/>
    <property type="molecule type" value="Genomic_DNA"/>
</dbReference>
<accession>A0A0G2IGH2</accession>
<dbReference type="Proteomes" id="UP000034680">
    <property type="component" value="Unassembled WGS sequence"/>
</dbReference>
<gene>
    <name evidence="1" type="ORF">UCDDA912_g00298</name>
</gene>
<protein>
    <submittedName>
        <fullName evidence="1">Uncharacterized protein</fullName>
    </submittedName>
</protein>
<reference evidence="1 2" key="1">
    <citation type="submission" date="2015-05" db="EMBL/GenBank/DDBJ databases">
        <title>Distinctive expansion of gene families associated with plant cell wall degradation and secondary metabolism in the genomes of grapevine trunk pathogens.</title>
        <authorList>
            <person name="Lawrence D.P."/>
            <person name="Travadon R."/>
            <person name="Rolshausen P.E."/>
            <person name="Baumgartner K."/>
        </authorList>
    </citation>
    <scope>NUCLEOTIDE SEQUENCE [LARGE SCALE GENOMIC DNA]</scope>
    <source>
        <strain evidence="1">DA912</strain>
    </source>
</reference>
<name>A0A0G2IGH2_9PEZI</name>